<evidence type="ECO:0000313" key="3">
    <source>
        <dbReference type="Proteomes" id="UP001049518"/>
    </source>
</evidence>
<reference evidence="2" key="1">
    <citation type="submission" date="2020-07" db="EMBL/GenBank/DDBJ databases">
        <authorList>
            <person name="Tarantini F.S."/>
            <person name="Hong K.W."/>
            <person name="Chan K.G."/>
        </authorList>
    </citation>
    <scope>NUCLEOTIDE SEQUENCE</scope>
    <source>
        <strain evidence="2">32-07</strain>
    </source>
</reference>
<proteinExistence type="predicted"/>
<dbReference type="Proteomes" id="UP001049518">
    <property type="component" value="Chromosome"/>
</dbReference>
<feature type="region of interest" description="Disordered" evidence="1">
    <location>
        <begin position="108"/>
        <end position="130"/>
    </location>
</feature>
<evidence type="ECO:0000313" key="2">
    <source>
        <dbReference type="EMBL" id="QXJ22628.1"/>
    </source>
</evidence>
<dbReference type="RefSeq" id="WP_231335944.1">
    <property type="nucleotide sequence ID" value="NZ_CP059572.1"/>
</dbReference>
<feature type="region of interest" description="Disordered" evidence="1">
    <location>
        <begin position="1"/>
        <end position="44"/>
    </location>
</feature>
<feature type="compositionally biased region" description="Polar residues" evidence="1">
    <location>
        <begin position="1"/>
        <end position="12"/>
    </location>
</feature>
<name>A0ABX8R0T2_9ACTN</name>
<sequence length="650" mass="69503">MSPTRLSTQQRATSRRAALAEARKNRRPSRLGTKAGSADGPDFVLEPDAGFPGLLKRTWQHAAEAPDPGTAFDVLLTLGGHIPARVGLRGLRVPEEVSAKILFGRSWRTGDPDARPAAGGAPGGAPGAAAGGETAFAGEIALTTAGRVAVRAPGEAPLAGGETLVDGVLRVPWSAEELASYRREIGQARALDAQAVTTCRRSLDAAGPDGRAAMLEGLREAARRTAPFFFYRGAKLYTNFRERNNLTGKTLWPGHPDCMLSSLAGLPLELWPDDDAVVVTCLSTYVRSGGYARIEEVNGTQVSVDHIADLLERTRERYNALPADPGAAPVAPAYGAGIEPLGRLAGDIADRRRRLRPDVLLYREIHGPLVHKVERTAGSPGPSCRRSVDAVLGRLRARLPVEGATFADVAAGLRSGPEWLARPHGTFGTGLESLVHETVDAVRDAIGADFAMSRGMRSLPRLITAMRAGDWAEIAGWDLPEYFCCVVPSATAQRLFDDTRERLADVAWAISARMQYNSWHFCAGNLPGGPVVDARDYFAPPGIPDIAHYSDQHHNGHVAARVRFSIRSPQAVRVLDRTFRGFIDLRLLRCEGEPFDEQDLLAAHHASGLIAGATSGAAALAAAGSDAEVTAFDSRWHWAAIVDGALERAS</sequence>
<keyword evidence="3" id="KW-1185">Reference proteome</keyword>
<organism evidence="2 3">
    <name type="scientific">Actinomadura graeca</name>
    <dbReference type="NCBI Taxonomy" id="2750812"/>
    <lineage>
        <taxon>Bacteria</taxon>
        <taxon>Bacillati</taxon>
        <taxon>Actinomycetota</taxon>
        <taxon>Actinomycetes</taxon>
        <taxon>Streptosporangiales</taxon>
        <taxon>Thermomonosporaceae</taxon>
        <taxon>Actinomadura</taxon>
    </lineage>
</organism>
<feature type="compositionally biased region" description="Gly residues" evidence="1">
    <location>
        <begin position="120"/>
        <end position="130"/>
    </location>
</feature>
<dbReference type="EMBL" id="CP059572">
    <property type="protein sequence ID" value="QXJ22628.1"/>
    <property type="molecule type" value="Genomic_DNA"/>
</dbReference>
<accession>A0ABX8R0T2</accession>
<evidence type="ECO:0000256" key="1">
    <source>
        <dbReference type="SAM" id="MobiDB-lite"/>
    </source>
</evidence>
<gene>
    <name evidence="2" type="ORF">AGRA3207_003660</name>
</gene>
<protein>
    <submittedName>
        <fullName evidence="2">Uncharacterized protein</fullName>
    </submittedName>
</protein>